<dbReference type="PANTHER" id="PTHR40088:SF1">
    <property type="entry name" value="PECTATE LYASE PEL9"/>
    <property type="match status" value="1"/>
</dbReference>
<dbReference type="InterPro" id="IPR052052">
    <property type="entry name" value="Polysaccharide_Lyase_9"/>
</dbReference>
<keyword evidence="6" id="KW-0106">Calcium</keyword>
<keyword evidence="3" id="KW-0964">Secreted</keyword>
<dbReference type="SMART" id="SM00458">
    <property type="entry name" value="RICIN"/>
    <property type="match status" value="1"/>
</dbReference>
<feature type="domain" description="Fibronectin type-III" evidence="10">
    <location>
        <begin position="188"/>
        <end position="278"/>
    </location>
</feature>
<keyword evidence="5 9" id="KW-0732">Signal</keyword>
<dbReference type="GO" id="GO:0046872">
    <property type="term" value="F:metal ion binding"/>
    <property type="evidence" value="ECO:0007669"/>
    <property type="project" value="UniProtKB-KW"/>
</dbReference>
<accession>A0A4R6MD08</accession>
<dbReference type="InterPro" id="IPR035992">
    <property type="entry name" value="Ricin_B-like_lectins"/>
</dbReference>
<evidence type="ECO:0000259" key="10">
    <source>
        <dbReference type="PROSITE" id="PS50853"/>
    </source>
</evidence>
<dbReference type="PROSITE" id="PS51257">
    <property type="entry name" value="PROKAR_LIPOPROTEIN"/>
    <property type="match status" value="1"/>
</dbReference>
<dbReference type="CDD" id="cd00063">
    <property type="entry name" value="FN3"/>
    <property type="match status" value="1"/>
</dbReference>
<evidence type="ECO:0000256" key="7">
    <source>
        <dbReference type="ARBA" id="ARBA00023239"/>
    </source>
</evidence>
<evidence type="ECO:0000256" key="5">
    <source>
        <dbReference type="ARBA" id="ARBA00022729"/>
    </source>
</evidence>
<dbReference type="Gene3D" id="2.80.10.50">
    <property type="match status" value="2"/>
</dbReference>
<dbReference type="RefSeq" id="WP_133502406.1">
    <property type="nucleotide sequence ID" value="NZ_SNXC01000009.1"/>
</dbReference>
<evidence type="ECO:0000313" key="12">
    <source>
        <dbReference type="Proteomes" id="UP000294656"/>
    </source>
</evidence>
<evidence type="ECO:0000256" key="2">
    <source>
        <dbReference type="ARBA" id="ARBA00004613"/>
    </source>
</evidence>
<evidence type="ECO:0000256" key="4">
    <source>
        <dbReference type="ARBA" id="ARBA00022723"/>
    </source>
</evidence>
<evidence type="ECO:0000256" key="8">
    <source>
        <dbReference type="ARBA" id="ARBA00038263"/>
    </source>
</evidence>
<dbReference type="CDD" id="cd00161">
    <property type="entry name" value="beta-trefoil_Ricin-like"/>
    <property type="match status" value="1"/>
</dbReference>
<comment type="subcellular location">
    <subcellularLocation>
        <location evidence="2">Secreted</location>
    </subcellularLocation>
</comment>
<dbReference type="SUPFAM" id="SSF50370">
    <property type="entry name" value="Ricin B-like lectins"/>
    <property type="match status" value="1"/>
</dbReference>
<evidence type="ECO:0000256" key="1">
    <source>
        <dbReference type="ARBA" id="ARBA00001913"/>
    </source>
</evidence>
<comment type="cofactor">
    <cofactor evidence="1">
        <name>Ca(2+)</name>
        <dbReference type="ChEBI" id="CHEBI:29108"/>
    </cofactor>
</comment>
<reference evidence="11 12" key="1">
    <citation type="submission" date="2019-03" db="EMBL/GenBank/DDBJ databases">
        <title>Genomic Encyclopedia of Type Strains, Phase III (KMG-III): the genomes of soil and plant-associated and newly described type strains.</title>
        <authorList>
            <person name="Whitman W."/>
        </authorList>
    </citation>
    <scope>NUCLEOTIDE SEQUENCE [LARGE SCALE GENOMIC DNA]</scope>
    <source>
        <strain evidence="11 12">CECT 7378</strain>
    </source>
</reference>
<dbReference type="InterPro" id="IPR036116">
    <property type="entry name" value="FN3_sf"/>
</dbReference>
<dbReference type="Gene3D" id="2.60.40.10">
    <property type="entry name" value="Immunoglobulins"/>
    <property type="match status" value="1"/>
</dbReference>
<evidence type="ECO:0000256" key="9">
    <source>
        <dbReference type="SAM" id="SignalP"/>
    </source>
</evidence>
<dbReference type="GO" id="GO:0016837">
    <property type="term" value="F:carbon-oxygen lyase activity, acting on polysaccharides"/>
    <property type="evidence" value="ECO:0007669"/>
    <property type="project" value="TreeGrafter"/>
</dbReference>
<dbReference type="OrthoDB" id="9762467at2"/>
<dbReference type="InterPro" id="IPR011050">
    <property type="entry name" value="Pectin_lyase_fold/virulence"/>
</dbReference>
<dbReference type="AlphaFoldDB" id="A0A4R6MD08"/>
<dbReference type="EMBL" id="SNXC01000009">
    <property type="protein sequence ID" value="TDO99557.1"/>
    <property type="molecule type" value="Genomic_DNA"/>
</dbReference>
<dbReference type="Pfam" id="PF22842">
    <property type="entry name" value="Pel9A-like_beta_helix"/>
    <property type="match status" value="1"/>
</dbReference>
<proteinExistence type="inferred from homology"/>
<evidence type="ECO:0000313" key="11">
    <source>
        <dbReference type="EMBL" id="TDO99557.1"/>
    </source>
</evidence>
<protein>
    <submittedName>
        <fullName evidence="11">Fibronectin type III domain protein</fullName>
    </submittedName>
</protein>
<dbReference type="PANTHER" id="PTHR40088">
    <property type="entry name" value="PECTATE LYASE (EUROFUNG)"/>
    <property type="match status" value="1"/>
</dbReference>
<dbReference type="PROSITE" id="PS50231">
    <property type="entry name" value="RICIN_B_LECTIN"/>
    <property type="match status" value="1"/>
</dbReference>
<feature type="chain" id="PRO_5021016754" evidence="9">
    <location>
        <begin position="32"/>
        <end position="695"/>
    </location>
</feature>
<name>A0A4R6MD08_9GAMM</name>
<dbReference type="InterPro" id="IPR012334">
    <property type="entry name" value="Pectin_lyas_fold"/>
</dbReference>
<keyword evidence="12" id="KW-1185">Reference proteome</keyword>
<dbReference type="Gene3D" id="2.160.20.10">
    <property type="entry name" value="Single-stranded right-handed beta-helix, Pectin lyase-like"/>
    <property type="match status" value="1"/>
</dbReference>
<dbReference type="GO" id="GO:0005576">
    <property type="term" value="C:extracellular region"/>
    <property type="evidence" value="ECO:0007669"/>
    <property type="project" value="UniProtKB-SubCell"/>
</dbReference>
<dbReference type="Proteomes" id="UP000294656">
    <property type="component" value="Unassembled WGS sequence"/>
</dbReference>
<dbReference type="InterPro" id="IPR053868">
    <property type="entry name" value="Pel9A-like_beta_helix"/>
</dbReference>
<evidence type="ECO:0000256" key="3">
    <source>
        <dbReference type="ARBA" id="ARBA00022525"/>
    </source>
</evidence>
<dbReference type="InterPro" id="IPR003961">
    <property type="entry name" value="FN3_dom"/>
</dbReference>
<feature type="signal peptide" evidence="9">
    <location>
        <begin position="1"/>
        <end position="31"/>
    </location>
</feature>
<dbReference type="Pfam" id="PF00041">
    <property type="entry name" value="fn3"/>
    <property type="match status" value="1"/>
</dbReference>
<evidence type="ECO:0000256" key="6">
    <source>
        <dbReference type="ARBA" id="ARBA00022837"/>
    </source>
</evidence>
<comment type="similarity">
    <text evidence="8">Belongs to the polysaccharide lyase 9 family.</text>
</comment>
<comment type="caution">
    <text evidence="11">The sequence shown here is derived from an EMBL/GenBank/DDBJ whole genome shotgun (WGS) entry which is preliminary data.</text>
</comment>
<sequence>MKNKNIKNTHWKTLSSVMILGGCALSLDAVSADYCTDSPKDGEVYKIINAGANKLLAAQNGSTNANTQIESNTGLASQRFYLNKNTSSGGWAIQAADTYYAVTVDGGSTSNGGNLLQTPYTQSSTQEWSIQQTSSGSHSGSYRMINLNSSLAMTVAGSQEGANVYQNQDAAESSQRWWLEPVNASCDGGSTVSLSGYGGNGSVTLNWSDSGTGSAYQIYQDTDSNPSGRARVGYVSSSTHNFTVTGLNNGTTYYFWIKFKNSDGTFSNSNAFSATPNGTSGGSQTDSSSSAAAPTAAAASYAGANSEPLTNGFPSFIRSYSSGATVVSSMSALQSAISSASAGDVIYIRQGTYSTSSTIKMTKNGTSSNPIVLSAYPGDARPVINFSSQSESSSNRGFQLSGDYWHIYGFDIRNAGDNGMFVSGSHNTIEFMSFYRNADTGLQLGNGAAYNFVKNSDSYYNADSSLENADGFAAKLTVGTGNYFYGCRAWQNLDDGFDGYLRDNNSTILTTMEYSWMIRNGYQENGSAGVGDGNGFKTGGSDDKDLAHNGVYINTISAENTADGYDQNSNRGSVTIYNAMAYKNNRNFGLGDSGSRELNQLIIKNSVSYDGNSSDKFNANSTSISNNSWQVASVSSSDFESLNIDELLSERQSDGSLPVVNFSHLRSGSDLIDAGTNVGLNYNGSAPDLGSFESN</sequence>
<organism evidence="11 12">
    <name type="scientific">Marinomonas balearica</name>
    <dbReference type="NCBI Taxonomy" id="491947"/>
    <lineage>
        <taxon>Bacteria</taxon>
        <taxon>Pseudomonadati</taxon>
        <taxon>Pseudomonadota</taxon>
        <taxon>Gammaproteobacteria</taxon>
        <taxon>Oceanospirillales</taxon>
        <taxon>Oceanospirillaceae</taxon>
        <taxon>Marinomonas</taxon>
    </lineage>
</organism>
<dbReference type="InterPro" id="IPR000772">
    <property type="entry name" value="Ricin_B_lectin"/>
</dbReference>
<dbReference type="SUPFAM" id="SSF51126">
    <property type="entry name" value="Pectin lyase-like"/>
    <property type="match status" value="1"/>
</dbReference>
<dbReference type="PROSITE" id="PS50853">
    <property type="entry name" value="FN3"/>
    <property type="match status" value="1"/>
</dbReference>
<keyword evidence="7" id="KW-0456">Lyase</keyword>
<dbReference type="SUPFAM" id="SSF49265">
    <property type="entry name" value="Fibronectin type III"/>
    <property type="match status" value="1"/>
</dbReference>
<keyword evidence="4" id="KW-0479">Metal-binding</keyword>
<dbReference type="Pfam" id="PF14200">
    <property type="entry name" value="RicinB_lectin_2"/>
    <property type="match status" value="1"/>
</dbReference>
<gene>
    <name evidence="11" type="ORF">DFP79_0542</name>
</gene>
<dbReference type="InterPro" id="IPR013783">
    <property type="entry name" value="Ig-like_fold"/>
</dbReference>